<accession>A0A6G1VR33</accession>
<dbReference type="Gene3D" id="2.60.450.10">
    <property type="entry name" value="Lipopolysaccharide (LPS) transport protein A like domain"/>
    <property type="match status" value="2"/>
</dbReference>
<evidence type="ECO:0000259" key="2">
    <source>
        <dbReference type="Pfam" id="PF13100"/>
    </source>
</evidence>
<evidence type="ECO:0000313" key="3">
    <source>
        <dbReference type="EMBL" id="MQP15482.1"/>
    </source>
</evidence>
<comment type="caution">
    <text evidence="3">The sequence shown here is derived from an EMBL/GenBank/DDBJ whole genome shotgun (WGS) entry which is preliminary data.</text>
</comment>
<feature type="region of interest" description="Disordered" evidence="1">
    <location>
        <begin position="541"/>
        <end position="609"/>
    </location>
</feature>
<dbReference type="OrthoDB" id="9805931at2"/>
<sequence>MINNKQHNINKNGHRIFFILILCLFGFCLVQAMQAPRKKHKKRPVGERVYLLHADELRYDMFGRNPDAQIVKGKVSFMHQGGHLTCDSAYFYQGTNSVKAFGHVHYRQGDTLSLTCERAEYDGMMQMMHARRNVVLHHRRQTLKTDSLDFDRLYNMANFFDGGTLIDGKDRLVSDWGEYHTETREAKFVFNVKLRSGKDVVTTDTLYYDVPTSTAHMVGPSKIVSGSSVVHTADGYYDTKTDKAKLFGRSTLVDKDKSITGDSLYYVKNGESTGYGNVVYVDKKNKNSLTCNYLRYNEKTGMGFATKRPVAIDYSQKDTLWMHSDTMRIYTFNINTDSVYHKVHAYPHVRAFRNDMQAICDSLVFNSKDSCMTMYKDPVIWNANRQMLGEEIRAYMADSTIRFAHVIGQALSIEQMPDSVHYNQITSSEMKSYFEKGEMKMTEAIGNVQTVYYMTNDKDSSLVGLNYLETDTMRMYLGAARKLDKIWTNKFTSTMYPITQVPPAKYKLPNFAWFEDLRPTDKNDIFVWRGKSSGTELKSIKRHEAPLQSLKKESLKKDKEKAEAETASGKTAKEASKSASKTAPKKTVRAASRKTSKVAPKVTKKNKRK</sequence>
<protein>
    <recommendedName>
        <fullName evidence="2">Organic solvent tolerance-like N-terminal domain-containing protein</fullName>
    </recommendedName>
</protein>
<proteinExistence type="predicted"/>
<dbReference type="EMBL" id="VZAH01000143">
    <property type="protein sequence ID" value="MQP15482.1"/>
    <property type="molecule type" value="Genomic_DNA"/>
</dbReference>
<dbReference type="RefSeq" id="WP_153090979.1">
    <property type="nucleotide sequence ID" value="NZ_VZAH01000143.1"/>
</dbReference>
<dbReference type="AlphaFoldDB" id="A0A6G1VR33"/>
<feature type="compositionally biased region" description="Basic residues" evidence="1">
    <location>
        <begin position="583"/>
        <end position="609"/>
    </location>
</feature>
<evidence type="ECO:0000313" key="4">
    <source>
        <dbReference type="Proteomes" id="UP000477980"/>
    </source>
</evidence>
<dbReference type="Proteomes" id="UP000477980">
    <property type="component" value="Unassembled WGS sequence"/>
</dbReference>
<evidence type="ECO:0000256" key="1">
    <source>
        <dbReference type="SAM" id="MobiDB-lite"/>
    </source>
</evidence>
<feature type="compositionally biased region" description="Basic and acidic residues" evidence="1">
    <location>
        <begin position="541"/>
        <end position="564"/>
    </location>
</feature>
<organism evidence="3 4">
    <name type="scientific">Segatella copri</name>
    <dbReference type="NCBI Taxonomy" id="165179"/>
    <lineage>
        <taxon>Bacteria</taxon>
        <taxon>Pseudomonadati</taxon>
        <taxon>Bacteroidota</taxon>
        <taxon>Bacteroidia</taxon>
        <taxon>Bacteroidales</taxon>
        <taxon>Prevotellaceae</taxon>
        <taxon>Segatella</taxon>
    </lineage>
</organism>
<feature type="domain" description="Organic solvent tolerance-like N-terminal" evidence="2">
    <location>
        <begin position="47"/>
        <end position="196"/>
    </location>
</feature>
<dbReference type="Pfam" id="PF13100">
    <property type="entry name" value="OstA_2"/>
    <property type="match status" value="1"/>
</dbReference>
<reference evidence="3 4" key="1">
    <citation type="submission" date="2019-09" db="EMBL/GenBank/DDBJ databases">
        <title>Distinct polysaccharide growth profiles of human intestinal Prevotella copri isolates.</title>
        <authorList>
            <person name="Fehlner-Peach H."/>
            <person name="Magnabosco C."/>
            <person name="Raghavan V."/>
            <person name="Scher J.U."/>
            <person name="Tett A."/>
            <person name="Cox L.M."/>
            <person name="Gottsegen C."/>
            <person name="Watters A."/>
            <person name="Wiltshire- Gordon J.D."/>
            <person name="Segata N."/>
            <person name="Bonneau R."/>
            <person name="Littman D.R."/>
        </authorList>
    </citation>
    <scope>NUCLEOTIDE SEQUENCE [LARGE SCALE GENOMIC DNA]</scope>
    <source>
        <strain evidence="4">iAA917</strain>
    </source>
</reference>
<dbReference type="InterPro" id="IPR005653">
    <property type="entry name" value="OstA-like_N"/>
</dbReference>
<name>A0A6G1VR33_9BACT</name>
<gene>
    <name evidence="3" type="ORF">F7D25_13960</name>
</gene>